<reference evidence="1" key="1">
    <citation type="submission" date="2022-04" db="EMBL/GenBank/DDBJ databases">
        <title>Genome of the entomopathogenic fungus Entomophthora muscae.</title>
        <authorList>
            <person name="Elya C."/>
            <person name="Lovett B.R."/>
            <person name="Lee E."/>
            <person name="Macias A.M."/>
            <person name="Hajek A.E."/>
            <person name="De Bivort B.L."/>
            <person name="Kasson M.T."/>
            <person name="De Fine Licht H.H."/>
            <person name="Stajich J.E."/>
        </authorList>
    </citation>
    <scope>NUCLEOTIDE SEQUENCE</scope>
    <source>
        <strain evidence="1">Berkeley</strain>
    </source>
</reference>
<gene>
    <name evidence="1" type="ORF">DSO57_1007547</name>
</gene>
<proteinExistence type="predicted"/>
<evidence type="ECO:0000313" key="1">
    <source>
        <dbReference type="EMBL" id="KAJ9051119.1"/>
    </source>
</evidence>
<comment type="caution">
    <text evidence="1">The sequence shown here is derived from an EMBL/GenBank/DDBJ whole genome shotgun (WGS) entry which is preliminary data.</text>
</comment>
<protein>
    <submittedName>
        <fullName evidence="1">Uncharacterized protein</fullName>
    </submittedName>
</protein>
<evidence type="ECO:0000313" key="2">
    <source>
        <dbReference type="Proteomes" id="UP001165960"/>
    </source>
</evidence>
<organism evidence="1 2">
    <name type="scientific">Entomophthora muscae</name>
    <dbReference type="NCBI Taxonomy" id="34485"/>
    <lineage>
        <taxon>Eukaryota</taxon>
        <taxon>Fungi</taxon>
        <taxon>Fungi incertae sedis</taxon>
        <taxon>Zoopagomycota</taxon>
        <taxon>Entomophthoromycotina</taxon>
        <taxon>Entomophthoromycetes</taxon>
        <taxon>Entomophthorales</taxon>
        <taxon>Entomophthoraceae</taxon>
        <taxon>Entomophthora</taxon>
    </lineage>
</organism>
<dbReference type="EMBL" id="QTSX02007122">
    <property type="protein sequence ID" value="KAJ9051119.1"/>
    <property type="molecule type" value="Genomic_DNA"/>
</dbReference>
<keyword evidence="2" id="KW-1185">Reference proteome</keyword>
<name>A0ACC2RM62_9FUNG</name>
<sequence length="67" mass="7012">MTSHVLSMYVMAVMGLVQATSSRLPLQLPCVSPGSSVQASKISLFSLEDLPSALICHALPCPKGQAL</sequence>
<accession>A0ACC2RM62</accession>
<dbReference type="Proteomes" id="UP001165960">
    <property type="component" value="Unassembled WGS sequence"/>
</dbReference>